<keyword evidence="3" id="KW-1185">Reference proteome</keyword>
<reference evidence="2 3" key="1">
    <citation type="submission" date="2020-07" db="EMBL/GenBank/DDBJ databases">
        <title>Alkalicella. sp. LB2 genome.</title>
        <authorList>
            <person name="Postec A."/>
            <person name="Quemeneur M."/>
        </authorList>
    </citation>
    <scope>NUCLEOTIDE SEQUENCE [LARGE SCALE GENOMIC DNA]</scope>
    <source>
        <strain evidence="2 3">LB2</strain>
    </source>
</reference>
<dbReference type="SMART" id="SM00481">
    <property type="entry name" value="POLIIIAc"/>
    <property type="match status" value="1"/>
</dbReference>
<dbReference type="Pfam" id="PF02811">
    <property type="entry name" value="PHP"/>
    <property type="match status" value="1"/>
</dbReference>
<dbReference type="Gene3D" id="3.20.20.140">
    <property type="entry name" value="Metal-dependent hydrolases"/>
    <property type="match status" value="1"/>
</dbReference>
<dbReference type="KEGG" id="acae:HYG86_01355"/>
<dbReference type="InterPro" id="IPR052018">
    <property type="entry name" value="PHP_domain"/>
</dbReference>
<feature type="domain" description="Polymerase/histidinol phosphatase N-terminal" evidence="1">
    <location>
        <begin position="60"/>
        <end position="125"/>
    </location>
</feature>
<name>A0A7G9W495_ALKCA</name>
<sequence>MCPYVPQIVSDSLVMMMGDLQRFDGRSEHQIILHRLAVSLGTPQRGKDRDYSIGGVYMHGDLHIHSVFSDGTNTPSELVQIAKRNNVLVISLTDHDTIEGQYEIMNEAKKHGINIIPGVEISTSVYGVRIHILGYYIDLNNGKLKKYLKEMAKARTLNTRKILEKNNELGLLNYPWEKVLKHHEGKTWLTSLHTFVALVKDGIYEENQWNEIKDIHFSKKSPSYQDLDGFTARSAIEIILEAGGVPVVAHPKLIGDDSQIEKLVEYGLQGVEAHYPAHSKKDTNRYLDIAKKHNLIVTGGSDWHGDYTEWDVELGGCGVGETHINTLAAKHSGATKL</sequence>
<accession>A0A7G9W495</accession>
<dbReference type="PANTHER" id="PTHR42924">
    <property type="entry name" value="EXONUCLEASE"/>
    <property type="match status" value="1"/>
</dbReference>
<dbReference type="AlphaFoldDB" id="A0A7G9W495"/>
<dbReference type="SUPFAM" id="SSF89550">
    <property type="entry name" value="PHP domain-like"/>
    <property type="match status" value="1"/>
</dbReference>
<dbReference type="GO" id="GO:0004534">
    <property type="term" value="F:5'-3' RNA exonuclease activity"/>
    <property type="evidence" value="ECO:0007669"/>
    <property type="project" value="TreeGrafter"/>
</dbReference>
<evidence type="ECO:0000313" key="3">
    <source>
        <dbReference type="Proteomes" id="UP000516160"/>
    </source>
</evidence>
<dbReference type="Proteomes" id="UP000516160">
    <property type="component" value="Chromosome"/>
</dbReference>
<dbReference type="CDD" id="cd07438">
    <property type="entry name" value="PHP_HisPPase_AMP"/>
    <property type="match status" value="1"/>
</dbReference>
<evidence type="ECO:0000313" key="2">
    <source>
        <dbReference type="EMBL" id="QNO13507.1"/>
    </source>
</evidence>
<dbReference type="PANTHER" id="PTHR42924:SF3">
    <property type="entry name" value="POLYMERASE_HISTIDINOL PHOSPHATASE N-TERMINAL DOMAIN-CONTAINING PROTEIN"/>
    <property type="match status" value="1"/>
</dbReference>
<proteinExistence type="predicted"/>
<dbReference type="InterPro" id="IPR016195">
    <property type="entry name" value="Pol/histidinol_Pase-like"/>
</dbReference>
<dbReference type="RefSeq" id="WP_213167176.1">
    <property type="nucleotide sequence ID" value="NZ_CP058559.1"/>
</dbReference>
<protein>
    <submittedName>
        <fullName evidence="2">PHP domain-containing protein</fullName>
    </submittedName>
</protein>
<organism evidence="2 3">
    <name type="scientific">Alkalicella caledoniensis</name>
    <dbReference type="NCBI Taxonomy" id="2731377"/>
    <lineage>
        <taxon>Bacteria</taxon>
        <taxon>Bacillati</taxon>
        <taxon>Bacillota</taxon>
        <taxon>Clostridia</taxon>
        <taxon>Eubacteriales</taxon>
        <taxon>Proteinivoracaceae</taxon>
        <taxon>Alkalicella</taxon>
    </lineage>
</organism>
<gene>
    <name evidence="2" type="ORF">HYG86_01355</name>
</gene>
<dbReference type="EMBL" id="CP058559">
    <property type="protein sequence ID" value="QNO13507.1"/>
    <property type="molecule type" value="Genomic_DNA"/>
</dbReference>
<dbReference type="InterPro" id="IPR004013">
    <property type="entry name" value="PHP_dom"/>
</dbReference>
<dbReference type="InterPro" id="IPR003141">
    <property type="entry name" value="Pol/His_phosphatase_N"/>
</dbReference>
<dbReference type="GO" id="GO:0035312">
    <property type="term" value="F:5'-3' DNA exonuclease activity"/>
    <property type="evidence" value="ECO:0007669"/>
    <property type="project" value="TreeGrafter"/>
</dbReference>
<dbReference type="Gene3D" id="1.10.150.650">
    <property type="match status" value="1"/>
</dbReference>
<evidence type="ECO:0000259" key="1">
    <source>
        <dbReference type="SMART" id="SM00481"/>
    </source>
</evidence>